<dbReference type="GO" id="GO:0003677">
    <property type="term" value="F:DNA binding"/>
    <property type="evidence" value="ECO:0007669"/>
    <property type="project" value="InterPro"/>
</dbReference>
<gene>
    <name evidence="3" type="ORF">E8P82_12400</name>
</gene>
<comment type="caution">
    <text evidence="3">The sequence shown here is derived from an EMBL/GenBank/DDBJ whole genome shotgun (WGS) entry which is preliminary data.</text>
</comment>
<dbReference type="OrthoDB" id="3188736at2"/>
<dbReference type="RefSeq" id="WP_136455304.1">
    <property type="nucleotide sequence ID" value="NZ_SSWH01000012.1"/>
</dbReference>
<dbReference type="Pfam" id="PF13560">
    <property type="entry name" value="HTH_31"/>
    <property type="match status" value="1"/>
</dbReference>
<dbReference type="SMART" id="SM00530">
    <property type="entry name" value="HTH_XRE"/>
    <property type="match status" value="1"/>
</dbReference>
<accession>A0A4S5E189</accession>
<dbReference type="InterPro" id="IPR001387">
    <property type="entry name" value="Cro/C1-type_HTH"/>
</dbReference>
<evidence type="ECO:0000259" key="2">
    <source>
        <dbReference type="PROSITE" id="PS50943"/>
    </source>
</evidence>
<dbReference type="PROSITE" id="PS50943">
    <property type="entry name" value="HTH_CROC1"/>
    <property type="match status" value="1"/>
</dbReference>
<feature type="domain" description="HTH cro/C1-type" evidence="2">
    <location>
        <begin position="55"/>
        <end position="109"/>
    </location>
</feature>
<organism evidence="3 4">
    <name type="scientific">Arthrobacter echini</name>
    <dbReference type="NCBI Taxonomy" id="1529066"/>
    <lineage>
        <taxon>Bacteria</taxon>
        <taxon>Bacillati</taxon>
        <taxon>Actinomycetota</taxon>
        <taxon>Actinomycetes</taxon>
        <taxon>Micrococcales</taxon>
        <taxon>Micrococcaceae</taxon>
        <taxon>Arthrobacter</taxon>
    </lineage>
</organism>
<dbReference type="EMBL" id="SSWH01000012">
    <property type="protein sequence ID" value="THJ65111.1"/>
    <property type="molecule type" value="Genomic_DNA"/>
</dbReference>
<evidence type="ECO:0000313" key="3">
    <source>
        <dbReference type="EMBL" id="THJ65111.1"/>
    </source>
</evidence>
<dbReference type="Proteomes" id="UP000305233">
    <property type="component" value="Unassembled WGS sequence"/>
</dbReference>
<dbReference type="SUPFAM" id="SSF47413">
    <property type="entry name" value="lambda repressor-like DNA-binding domains"/>
    <property type="match status" value="1"/>
</dbReference>
<proteinExistence type="predicted"/>
<evidence type="ECO:0000256" key="1">
    <source>
        <dbReference type="SAM" id="MobiDB-lite"/>
    </source>
</evidence>
<reference evidence="3 4" key="1">
    <citation type="submission" date="2019-04" db="EMBL/GenBank/DDBJ databases">
        <authorList>
            <person name="Liu Q."/>
            <person name="Xin Y.-H."/>
        </authorList>
    </citation>
    <scope>NUCLEOTIDE SEQUENCE [LARGE SCALE GENOMIC DNA]</scope>
    <source>
        <strain evidence="3 4">AM23</strain>
    </source>
</reference>
<name>A0A4S5E189_9MICC</name>
<dbReference type="Gene3D" id="1.10.260.40">
    <property type="entry name" value="lambda repressor-like DNA-binding domains"/>
    <property type="match status" value="1"/>
</dbReference>
<keyword evidence="4" id="KW-1185">Reference proteome</keyword>
<evidence type="ECO:0000313" key="4">
    <source>
        <dbReference type="Proteomes" id="UP000305233"/>
    </source>
</evidence>
<protein>
    <submittedName>
        <fullName evidence="3">Helix-turn-helix transcriptional regulator</fullName>
    </submittedName>
</protein>
<dbReference type="AlphaFoldDB" id="A0A4S5E189"/>
<feature type="compositionally biased region" description="Basic and acidic residues" evidence="1">
    <location>
        <begin position="12"/>
        <end position="41"/>
    </location>
</feature>
<dbReference type="InterPro" id="IPR010982">
    <property type="entry name" value="Lambda_DNA-bd_dom_sf"/>
</dbReference>
<feature type="region of interest" description="Disordered" evidence="1">
    <location>
        <begin position="1"/>
        <end position="41"/>
    </location>
</feature>
<sequence length="130" mass="14434">MSEITDLTAYRLRREGGHRSSEVIDERRPAEPRAAARNEPPRVEPLLREVYGEVLRDNRRRRGERLSDVASRAAISPQYLSEIERGRKDASSEIIAAVARALDVPVRTLSAQVTSRLIQSGSSSPICLAA</sequence>
<dbReference type="CDD" id="cd00093">
    <property type="entry name" value="HTH_XRE"/>
    <property type="match status" value="1"/>
</dbReference>